<dbReference type="AlphaFoldDB" id="H2Y3N8"/>
<sequence length="48" mass="6003">MFSKMLRAFKLYIYFMLRCRLSCHFIYLCFSYRVAEVMFYHQDNSICL</sequence>
<dbReference type="Ensembl" id="ENSCINT00000036695.1">
    <property type="protein sequence ID" value="ENSCINP00000036523.1"/>
    <property type="gene ID" value="ENSCING00000018768.1"/>
</dbReference>
<keyword evidence="1" id="KW-0812">Transmembrane</keyword>
<keyword evidence="1" id="KW-0472">Membrane</keyword>
<feature type="transmembrane region" description="Helical" evidence="1">
    <location>
        <begin position="12"/>
        <end position="35"/>
    </location>
</feature>
<reference evidence="2" key="3">
    <citation type="submission" date="2025-09" db="UniProtKB">
        <authorList>
            <consortium name="Ensembl"/>
        </authorList>
    </citation>
    <scope>IDENTIFICATION</scope>
</reference>
<name>H2Y3N8_CIOIN</name>
<reference evidence="3" key="1">
    <citation type="journal article" date="2002" name="Science">
        <title>The draft genome of Ciona intestinalis: insights into chordate and vertebrate origins.</title>
        <authorList>
            <person name="Dehal P."/>
            <person name="Satou Y."/>
            <person name="Campbell R.K."/>
            <person name="Chapman J."/>
            <person name="Degnan B."/>
            <person name="De Tomaso A."/>
            <person name="Davidson B."/>
            <person name="Di Gregorio A."/>
            <person name="Gelpke M."/>
            <person name="Goodstein D.M."/>
            <person name="Harafuji N."/>
            <person name="Hastings K.E."/>
            <person name="Ho I."/>
            <person name="Hotta K."/>
            <person name="Huang W."/>
            <person name="Kawashima T."/>
            <person name="Lemaire P."/>
            <person name="Martinez D."/>
            <person name="Meinertzhagen I.A."/>
            <person name="Necula S."/>
            <person name="Nonaka M."/>
            <person name="Putnam N."/>
            <person name="Rash S."/>
            <person name="Saiga H."/>
            <person name="Satake M."/>
            <person name="Terry A."/>
            <person name="Yamada L."/>
            <person name="Wang H.G."/>
            <person name="Awazu S."/>
            <person name="Azumi K."/>
            <person name="Boore J."/>
            <person name="Branno M."/>
            <person name="Chin-Bow S."/>
            <person name="DeSantis R."/>
            <person name="Doyle S."/>
            <person name="Francino P."/>
            <person name="Keys D.N."/>
            <person name="Haga S."/>
            <person name="Hayashi H."/>
            <person name="Hino K."/>
            <person name="Imai K.S."/>
            <person name="Inaba K."/>
            <person name="Kano S."/>
            <person name="Kobayashi K."/>
            <person name="Kobayashi M."/>
            <person name="Lee B.I."/>
            <person name="Makabe K.W."/>
            <person name="Manohar C."/>
            <person name="Matassi G."/>
            <person name="Medina M."/>
            <person name="Mochizuki Y."/>
            <person name="Mount S."/>
            <person name="Morishita T."/>
            <person name="Miura S."/>
            <person name="Nakayama A."/>
            <person name="Nishizaka S."/>
            <person name="Nomoto H."/>
            <person name="Ohta F."/>
            <person name="Oishi K."/>
            <person name="Rigoutsos I."/>
            <person name="Sano M."/>
            <person name="Sasaki A."/>
            <person name="Sasakura Y."/>
            <person name="Shoguchi E."/>
            <person name="Shin-i T."/>
            <person name="Spagnuolo A."/>
            <person name="Stainier D."/>
            <person name="Suzuki M.M."/>
            <person name="Tassy O."/>
            <person name="Takatori N."/>
            <person name="Tokuoka M."/>
            <person name="Yagi K."/>
            <person name="Yoshizaki F."/>
            <person name="Wada S."/>
            <person name="Zhang C."/>
            <person name="Hyatt P.D."/>
            <person name="Larimer F."/>
            <person name="Detter C."/>
            <person name="Doggett N."/>
            <person name="Glavina T."/>
            <person name="Hawkins T."/>
            <person name="Richardson P."/>
            <person name="Lucas S."/>
            <person name="Kohara Y."/>
            <person name="Levine M."/>
            <person name="Satoh N."/>
            <person name="Rokhsar D.S."/>
        </authorList>
    </citation>
    <scope>NUCLEOTIDE SEQUENCE [LARGE SCALE GENOMIC DNA]</scope>
</reference>
<evidence type="ECO:0000256" key="1">
    <source>
        <dbReference type="SAM" id="Phobius"/>
    </source>
</evidence>
<evidence type="ECO:0000313" key="3">
    <source>
        <dbReference type="Proteomes" id="UP000008144"/>
    </source>
</evidence>
<dbReference type="Proteomes" id="UP000008144">
    <property type="component" value="Unassembled WGS sequence"/>
</dbReference>
<keyword evidence="1" id="KW-1133">Transmembrane helix</keyword>
<keyword evidence="3" id="KW-1185">Reference proteome</keyword>
<proteinExistence type="predicted"/>
<evidence type="ECO:0000313" key="2">
    <source>
        <dbReference type="Ensembl" id="ENSCINP00000036523.1"/>
    </source>
</evidence>
<dbReference type="HOGENOM" id="CLU_3159706_0_0_1"/>
<reference evidence="2" key="2">
    <citation type="submission" date="2025-08" db="UniProtKB">
        <authorList>
            <consortium name="Ensembl"/>
        </authorList>
    </citation>
    <scope>IDENTIFICATION</scope>
</reference>
<accession>H2Y3N8</accession>
<protein>
    <submittedName>
        <fullName evidence="2">Uncharacterized protein</fullName>
    </submittedName>
</protein>
<organism evidence="2 3">
    <name type="scientific">Ciona intestinalis</name>
    <name type="common">Transparent sea squirt</name>
    <name type="synonym">Ascidia intestinalis</name>
    <dbReference type="NCBI Taxonomy" id="7719"/>
    <lineage>
        <taxon>Eukaryota</taxon>
        <taxon>Metazoa</taxon>
        <taxon>Chordata</taxon>
        <taxon>Tunicata</taxon>
        <taxon>Ascidiacea</taxon>
        <taxon>Phlebobranchia</taxon>
        <taxon>Cionidae</taxon>
        <taxon>Ciona</taxon>
    </lineage>
</organism>
<dbReference type="InParanoid" id="H2Y3N8"/>